<reference evidence="6" key="1">
    <citation type="submission" date="2019-11" db="EMBL/GenBank/DDBJ databases">
        <authorList>
            <person name="Feng L."/>
        </authorList>
    </citation>
    <scope>NUCLEOTIDE SEQUENCE</scope>
    <source>
        <strain evidence="6">CbolteaeLFYP116</strain>
    </source>
</reference>
<evidence type="ECO:0000313" key="6">
    <source>
        <dbReference type="EMBL" id="VYT57509.1"/>
    </source>
</evidence>
<feature type="chain" id="PRO_5038930456" evidence="5">
    <location>
        <begin position="22"/>
        <end position="379"/>
    </location>
</feature>
<dbReference type="EMBL" id="CACRTF010000032">
    <property type="protein sequence ID" value="VYT57509.1"/>
    <property type="molecule type" value="Genomic_DNA"/>
</dbReference>
<dbReference type="Pfam" id="PF03480">
    <property type="entry name" value="DctP"/>
    <property type="match status" value="1"/>
</dbReference>
<dbReference type="PANTHER" id="PTHR33376">
    <property type="match status" value="1"/>
</dbReference>
<protein>
    <submittedName>
        <fullName evidence="6">2,3-diketo-L-gulonate-binding periplasmic protein YiaO</fullName>
    </submittedName>
</protein>
<dbReference type="AlphaFoldDB" id="A0A6N2XSN2"/>
<dbReference type="InterPro" id="IPR018389">
    <property type="entry name" value="DctP_fam"/>
</dbReference>
<dbReference type="RefSeq" id="WP_002573890.1">
    <property type="nucleotide sequence ID" value="NZ_BAABZS010000001.1"/>
</dbReference>
<dbReference type="CDD" id="cd13603">
    <property type="entry name" value="PBP2_TRAP_Siap_TeaA_like"/>
    <property type="match status" value="1"/>
</dbReference>
<dbReference type="InterPro" id="IPR004682">
    <property type="entry name" value="TRAP_DctP"/>
</dbReference>
<sequence length="379" mass="40851">MKKVLSILLATAMVSSLWACGAPASKEASAAKETPAAEDMSVQENASQAEDASSGESAKAASDYEYPEMTIILAHSGAATDARQEGALAIETYIEETSGGKIQVDVYPAGQLGDSNTLVESVQNGGIQMCIQPPANVCAFNPLLSILDVPYFFPPDIDKARAVFETDAADALLDTMQDYDMVGLGYWVDLFKAFTSNVPLRAPEDFNGLKFRVMASPVLMKFIESLGGTALTIDYQETFTALQTGAIDGQEAGIGAGIYNMKFYEVQKYMEITNHILASQLIFANKTWFEGLDDPCKQLVMDAVNIAGNDAYQEVRGDIEQAALDAIGAQCEIITLTDEELQAMSDACRQPCLDLYIQSNGEAGQKILDAFNADIEKLN</sequence>
<dbReference type="NCBIfam" id="NF037995">
    <property type="entry name" value="TRAP_S1"/>
    <property type="match status" value="1"/>
</dbReference>
<dbReference type="PANTHER" id="PTHR33376:SF7">
    <property type="entry name" value="C4-DICARBOXYLATE-BINDING PROTEIN DCTB"/>
    <property type="match status" value="1"/>
</dbReference>
<feature type="region of interest" description="Disordered" evidence="4">
    <location>
        <begin position="30"/>
        <end position="60"/>
    </location>
</feature>
<evidence type="ECO:0000256" key="2">
    <source>
        <dbReference type="ARBA" id="ARBA00022448"/>
    </source>
</evidence>
<accession>A0A6N2XSN2</accession>
<dbReference type="Gene3D" id="3.40.190.170">
    <property type="entry name" value="Bacterial extracellular solute-binding protein, family 7"/>
    <property type="match status" value="1"/>
</dbReference>
<comment type="similarity">
    <text evidence="1">Belongs to the bacterial solute-binding protein 7 family.</text>
</comment>
<dbReference type="GeneID" id="23111328"/>
<dbReference type="NCBIfam" id="TIGR00787">
    <property type="entry name" value="dctP"/>
    <property type="match status" value="1"/>
</dbReference>
<evidence type="ECO:0000256" key="3">
    <source>
        <dbReference type="ARBA" id="ARBA00022729"/>
    </source>
</evidence>
<evidence type="ECO:0000256" key="4">
    <source>
        <dbReference type="SAM" id="MobiDB-lite"/>
    </source>
</evidence>
<feature type="compositionally biased region" description="Polar residues" evidence="4">
    <location>
        <begin position="42"/>
        <end position="56"/>
    </location>
</feature>
<dbReference type="InterPro" id="IPR038404">
    <property type="entry name" value="TRAP_DctP_sf"/>
</dbReference>
<proteinExistence type="inferred from homology"/>
<gene>
    <name evidence="6" type="primary">yiaO_2</name>
    <name evidence="6" type="ORF">CBLFYP116_00571</name>
</gene>
<dbReference type="PIRSF" id="PIRSF006470">
    <property type="entry name" value="DctB"/>
    <property type="match status" value="1"/>
</dbReference>
<name>A0A6N2XSN2_9FIRM</name>
<keyword evidence="2" id="KW-0813">Transport</keyword>
<feature type="signal peptide" evidence="5">
    <location>
        <begin position="1"/>
        <end position="21"/>
    </location>
</feature>
<organism evidence="6">
    <name type="scientific">Enterocloster bolteae</name>
    <dbReference type="NCBI Taxonomy" id="208479"/>
    <lineage>
        <taxon>Bacteria</taxon>
        <taxon>Bacillati</taxon>
        <taxon>Bacillota</taxon>
        <taxon>Clostridia</taxon>
        <taxon>Lachnospirales</taxon>
        <taxon>Lachnospiraceae</taxon>
        <taxon>Enterocloster</taxon>
    </lineage>
</organism>
<evidence type="ECO:0000256" key="5">
    <source>
        <dbReference type="SAM" id="SignalP"/>
    </source>
</evidence>
<evidence type="ECO:0000256" key="1">
    <source>
        <dbReference type="ARBA" id="ARBA00009023"/>
    </source>
</evidence>
<dbReference type="GO" id="GO:0055085">
    <property type="term" value="P:transmembrane transport"/>
    <property type="evidence" value="ECO:0007669"/>
    <property type="project" value="InterPro"/>
</dbReference>
<dbReference type="GO" id="GO:0030288">
    <property type="term" value="C:outer membrane-bounded periplasmic space"/>
    <property type="evidence" value="ECO:0007669"/>
    <property type="project" value="InterPro"/>
</dbReference>
<keyword evidence="3 5" id="KW-0732">Signal</keyword>